<dbReference type="Gene3D" id="3.40.50.300">
    <property type="entry name" value="P-loop containing nucleotide triphosphate hydrolases"/>
    <property type="match status" value="1"/>
</dbReference>
<dbReference type="SMART" id="SM00382">
    <property type="entry name" value="AAA"/>
    <property type="match status" value="1"/>
</dbReference>
<dbReference type="AlphaFoldDB" id="A0A139AQJ9"/>
<evidence type="ECO:0000256" key="1">
    <source>
        <dbReference type="ARBA" id="ARBA00010378"/>
    </source>
</evidence>
<dbReference type="SUPFAM" id="SSF52540">
    <property type="entry name" value="P-loop containing nucleoside triphosphate hydrolases"/>
    <property type="match status" value="1"/>
</dbReference>
<keyword evidence="2" id="KW-0547">Nucleotide-binding</keyword>
<protein>
    <submittedName>
        <fullName evidence="6">p-loop containing nucleoside triphosphate hydrolase protein</fullName>
    </submittedName>
</protein>
<reference evidence="6 7" key="1">
    <citation type="journal article" date="2015" name="Genome Biol. Evol.">
        <title>Phylogenomic analyses indicate that early fungi evolved digesting cell walls of algal ancestors of land plants.</title>
        <authorList>
            <person name="Chang Y."/>
            <person name="Wang S."/>
            <person name="Sekimoto S."/>
            <person name="Aerts A.L."/>
            <person name="Choi C."/>
            <person name="Clum A."/>
            <person name="LaButti K.M."/>
            <person name="Lindquist E.A."/>
            <person name="Yee Ngan C."/>
            <person name="Ohm R.A."/>
            <person name="Salamov A.A."/>
            <person name="Grigoriev I.V."/>
            <person name="Spatafora J.W."/>
            <person name="Berbee M.L."/>
        </authorList>
    </citation>
    <scope>NUCLEOTIDE SEQUENCE [LARGE SCALE GENOMIC DNA]</scope>
    <source>
        <strain evidence="6 7">JEL478</strain>
    </source>
</reference>
<dbReference type="Gene3D" id="1.10.8.60">
    <property type="match status" value="1"/>
</dbReference>
<dbReference type="InterPro" id="IPR000641">
    <property type="entry name" value="CbxX/CfxQ"/>
</dbReference>
<evidence type="ECO:0000313" key="6">
    <source>
        <dbReference type="EMBL" id="KXS19016.1"/>
    </source>
</evidence>
<keyword evidence="3" id="KW-0067">ATP-binding</keyword>
<feature type="region of interest" description="Disordered" evidence="4">
    <location>
        <begin position="1"/>
        <end position="125"/>
    </location>
</feature>
<dbReference type="InterPro" id="IPR003959">
    <property type="entry name" value="ATPase_AAA_core"/>
</dbReference>
<evidence type="ECO:0000256" key="3">
    <source>
        <dbReference type="ARBA" id="ARBA00022840"/>
    </source>
</evidence>
<dbReference type="PANTHER" id="PTHR43392:SF2">
    <property type="entry name" value="AAA-TYPE ATPASE FAMILY PROTEIN _ ANKYRIN REPEAT FAMILY PROTEIN"/>
    <property type="match status" value="1"/>
</dbReference>
<evidence type="ECO:0000256" key="2">
    <source>
        <dbReference type="ARBA" id="ARBA00022741"/>
    </source>
</evidence>
<dbReference type="GO" id="GO:0005524">
    <property type="term" value="F:ATP binding"/>
    <property type="evidence" value="ECO:0007669"/>
    <property type="project" value="UniProtKB-KW"/>
</dbReference>
<dbReference type="STRING" id="1344416.A0A139AQJ9"/>
<dbReference type="OrthoDB" id="2162608at2759"/>
<dbReference type="PANTHER" id="PTHR43392">
    <property type="entry name" value="AAA-TYPE ATPASE FAMILY PROTEIN / ANKYRIN REPEAT FAMILY PROTEIN"/>
    <property type="match status" value="1"/>
</dbReference>
<proteinExistence type="inferred from homology"/>
<comment type="similarity">
    <text evidence="1">Belongs to the CbxX/CfxQ family.</text>
</comment>
<dbReference type="CDD" id="cd00009">
    <property type="entry name" value="AAA"/>
    <property type="match status" value="1"/>
</dbReference>
<name>A0A139AQJ9_GONPJ</name>
<feature type="compositionally biased region" description="Basic residues" evidence="4">
    <location>
        <begin position="30"/>
        <end position="43"/>
    </location>
</feature>
<accession>A0A139AQJ9</accession>
<keyword evidence="7" id="KW-1185">Reference proteome</keyword>
<dbReference type="PRINTS" id="PR00819">
    <property type="entry name" value="CBXCFQXSUPER"/>
</dbReference>
<sequence>MSRHRPDRKRLLHKARPVPESLPEPAPASSRRKKRKSAHKRSKNNVDPSSLETEGSHPRDLLPDEGPVSNPQLEEYELVEEWRKRTDVNAGRQSETPPPEPEEPPASPPPLPEPEEAPPPPADPHLTSILHLREAEIRQLKDVVFSLQLRVKQLEPIPVDQAETPGEIVSMDAEVADLFKDIIGMGKLKLAFQDFYSSAKLNVARRKLGIQSGANSGALGGLGSRPHMCFVGNPGTGKTKMARLVKTMMQKVDLLPPNGKFLEVSRDDLVGGFVGQTEARMKAAFEMARDGVLFVDEAYRLTPTSAGSHSSSDYGRIALDAILTQMTAATNSITFIFAGYPTNMTHFLTANPGLRSRIPYTFQFPDYSCPELAAIFERTCVLAGFDLAPDVDRTWLAEEFGRFSEERRRSANGRLVEVLFNKCRVALDARLSAWARKVGDGMTWERRLLQTIERGDVEEGMKRVEIEMS</sequence>
<dbReference type="Pfam" id="PF00004">
    <property type="entry name" value="AAA"/>
    <property type="match status" value="1"/>
</dbReference>
<feature type="domain" description="AAA+ ATPase" evidence="5">
    <location>
        <begin position="224"/>
        <end position="368"/>
    </location>
</feature>
<evidence type="ECO:0000313" key="7">
    <source>
        <dbReference type="Proteomes" id="UP000070544"/>
    </source>
</evidence>
<dbReference type="GO" id="GO:0016887">
    <property type="term" value="F:ATP hydrolysis activity"/>
    <property type="evidence" value="ECO:0007669"/>
    <property type="project" value="InterPro"/>
</dbReference>
<evidence type="ECO:0000259" key="5">
    <source>
        <dbReference type="SMART" id="SM00382"/>
    </source>
</evidence>
<dbReference type="InterPro" id="IPR050773">
    <property type="entry name" value="CbxX/CfxQ_RuBisCO_ESX"/>
</dbReference>
<keyword evidence="6" id="KW-0378">Hydrolase</keyword>
<organism evidence="6 7">
    <name type="scientific">Gonapodya prolifera (strain JEL478)</name>
    <name type="common">Monoblepharis prolifera</name>
    <dbReference type="NCBI Taxonomy" id="1344416"/>
    <lineage>
        <taxon>Eukaryota</taxon>
        <taxon>Fungi</taxon>
        <taxon>Fungi incertae sedis</taxon>
        <taxon>Chytridiomycota</taxon>
        <taxon>Chytridiomycota incertae sedis</taxon>
        <taxon>Monoblepharidomycetes</taxon>
        <taxon>Monoblepharidales</taxon>
        <taxon>Gonapodyaceae</taxon>
        <taxon>Gonapodya</taxon>
    </lineage>
</organism>
<evidence type="ECO:0000256" key="4">
    <source>
        <dbReference type="SAM" id="MobiDB-lite"/>
    </source>
</evidence>
<dbReference type="FunFam" id="3.40.50.300:FF:000216">
    <property type="entry name" value="Type VII secretion ATPase EccA"/>
    <property type="match status" value="1"/>
</dbReference>
<dbReference type="InterPro" id="IPR027417">
    <property type="entry name" value="P-loop_NTPase"/>
</dbReference>
<feature type="compositionally biased region" description="Basic residues" evidence="4">
    <location>
        <begin position="1"/>
        <end position="16"/>
    </location>
</feature>
<dbReference type="EMBL" id="KQ965740">
    <property type="protein sequence ID" value="KXS19016.1"/>
    <property type="molecule type" value="Genomic_DNA"/>
</dbReference>
<gene>
    <name evidence="6" type="ORF">M427DRAFT_42238</name>
</gene>
<feature type="compositionally biased region" description="Pro residues" evidence="4">
    <location>
        <begin position="96"/>
        <end position="123"/>
    </location>
</feature>
<dbReference type="InterPro" id="IPR003593">
    <property type="entry name" value="AAA+_ATPase"/>
</dbReference>
<dbReference type="Proteomes" id="UP000070544">
    <property type="component" value="Unassembled WGS sequence"/>
</dbReference>